<comment type="similarity">
    <text evidence="1">Belongs to the AHA1 family.</text>
</comment>
<evidence type="ECO:0000259" key="2">
    <source>
        <dbReference type="Pfam" id="PF08327"/>
    </source>
</evidence>
<dbReference type="SUPFAM" id="SSF55961">
    <property type="entry name" value="Bet v1-like"/>
    <property type="match status" value="1"/>
</dbReference>
<accession>A0ABT3IM70</accession>
<feature type="domain" description="Activator of Hsp90 ATPase homologue 1/2-like C-terminal" evidence="2">
    <location>
        <begin position="14"/>
        <end position="140"/>
    </location>
</feature>
<dbReference type="RefSeq" id="WP_264731099.1">
    <property type="nucleotide sequence ID" value="NZ_JAPDNR010000001.1"/>
</dbReference>
<dbReference type="InterPro" id="IPR013538">
    <property type="entry name" value="ASHA1/2-like_C"/>
</dbReference>
<gene>
    <name evidence="3" type="ORF">OL497_14290</name>
</gene>
<protein>
    <submittedName>
        <fullName evidence="3">SRPBCC domain-containing protein</fullName>
    </submittedName>
</protein>
<organism evidence="3 4">
    <name type="scientific">Chitinophaga nivalis</name>
    <dbReference type="NCBI Taxonomy" id="2991709"/>
    <lineage>
        <taxon>Bacteria</taxon>
        <taxon>Pseudomonadati</taxon>
        <taxon>Bacteroidota</taxon>
        <taxon>Chitinophagia</taxon>
        <taxon>Chitinophagales</taxon>
        <taxon>Chitinophagaceae</taxon>
        <taxon>Chitinophaga</taxon>
    </lineage>
</organism>
<evidence type="ECO:0000256" key="1">
    <source>
        <dbReference type="ARBA" id="ARBA00006817"/>
    </source>
</evidence>
<proteinExistence type="inferred from homology"/>
<evidence type="ECO:0000313" key="3">
    <source>
        <dbReference type="EMBL" id="MCW3485074.1"/>
    </source>
</evidence>
<name>A0ABT3IM70_9BACT</name>
<sequence length="144" mass="15968">MSSTPVIVAYTYQAPIQKVWEALTDAARMKAWYFDIADFRPEPGFKFGFVVTNEGKIYDHRCEVLEATAPNKLTYSWRYEGYPGLSVVTFALQALTAETTQLRLTHSGLDTFPADQPAFSAASFTAGWQHILGTSLADYVITGA</sequence>
<dbReference type="CDD" id="cd07814">
    <property type="entry name" value="SRPBCC_CalC_Aha1-like"/>
    <property type="match status" value="1"/>
</dbReference>
<comment type="caution">
    <text evidence="3">The sequence shown here is derived from an EMBL/GenBank/DDBJ whole genome shotgun (WGS) entry which is preliminary data.</text>
</comment>
<reference evidence="3 4" key="1">
    <citation type="submission" date="2022-10" db="EMBL/GenBank/DDBJ databases">
        <title>Chitinophaga nivalis PC15 sp. nov., isolated from Pyeongchang county, South Korea.</title>
        <authorList>
            <person name="Trinh H.N."/>
        </authorList>
    </citation>
    <scope>NUCLEOTIDE SEQUENCE [LARGE SCALE GENOMIC DNA]</scope>
    <source>
        <strain evidence="3 4">PC14</strain>
    </source>
</reference>
<dbReference type="Gene3D" id="3.30.530.20">
    <property type="match status" value="1"/>
</dbReference>
<dbReference type="Pfam" id="PF08327">
    <property type="entry name" value="AHSA1"/>
    <property type="match status" value="1"/>
</dbReference>
<dbReference type="EMBL" id="JAPDNS010000001">
    <property type="protein sequence ID" value="MCW3485074.1"/>
    <property type="molecule type" value="Genomic_DNA"/>
</dbReference>
<keyword evidence="4" id="KW-1185">Reference proteome</keyword>
<dbReference type="Proteomes" id="UP001207742">
    <property type="component" value="Unassembled WGS sequence"/>
</dbReference>
<evidence type="ECO:0000313" key="4">
    <source>
        <dbReference type="Proteomes" id="UP001207742"/>
    </source>
</evidence>
<dbReference type="InterPro" id="IPR023393">
    <property type="entry name" value="START-like_dom_sf"/>
</dbReference>